<protein>
    <submittedName>
        <fullName evidence="1">Uncharacterized protein</fullName>
    </submittedName>
</protein>
<dbReference type="Proteomes" id="UP000176944">
    <property type="component" value="Chromosome"/>
</dbReference>
<proteinExistence type="predicted"/>
<reference evidence="1" key="1">
    <citation type="journal article" date="2017" name="Proc. Natl. Acad. Sci. U.S.A.">
        <title>Comparative genomics uncovers the prolific and distinctive metabolic potential of the cyanobacterial genus Moorea.</title>
        <authorList>
            <person name="Leao T."/>
            <person name="Castelao G."/>
            <person name="Korobeynikov A."/>
            <person name="Monroe E.A."/>
            <person name="Podell S."/>
            <person name="Glukhov E."/>
            <person name="Allen E.E."/>
            <person name="Gerwick W.H."/>
            <person name="Gerwick L."/>
        </authorList>
    </citation>
    <scope>NUCLEOTIDE SEQUENCE</scope>
    <source>
        <strain evidence="1">JHB</strain>
    </source>
</reference>
<evidence type="ECO:0000313" key="1">
    <source>
        <dbReference type="EMBL" id="WAN69931.1"/>
    </source>
</evidence>
<gene>
    <name evidence="1" type="ORF">BJP36_38250</name>
</gene>
<sequence length="54" mass="6414">MDDGSHEKLIISQGNKDLIKAESVFSEDFAKFLFKMFIDEKYWATIRTWLDLNQ</sequence>
<reference evidence="1" key="2">
    <citation type="submission" date="2022-10" db="EMBL/GenBank/DDBJ databases">
        <authorList>
            <person name="Ngo T.-E."/>
        </authorList>
    </citation>
    <scope>NUCLEOTIDE SEQUENCE</scope>
    <source>
        <strain evidence="1">JHB</strain>
    </source>
</reference>
<organism evidence="1">
    <name type="scientific">Moorena producens (strain JHB)</name>
    <dbReference type="NCBI Taxonomy" id="1454205"/>
    <lineage>
        <taxon>Bacteria</taxon>
        <taxon>Bacillati</taxon>
        <taxon>Cyanobacteriota</taxon>
        <taxon>Cyanophyceae</taxon>
        <taxon>Coleofasciculales</taxon>
        <taxon>Coleofasciculaceae</taxon>
        <taxon>Moorena</taxon>
    </lineage>
</organism>
<dbReference type="EMBL" id="CP017708">
    <property type="protein sequence ID" value="WAN69931.1"/>
    <property type="molecule type" value="Genomic_DNA"/>
</dbReference>
<name>A0A9Q9UWJ7_MOOP1</name>
<dbReference type="AlphaFoldDB" id="A0A9Q9UWJ7"/>
<accession>A0A9Q9UWJ7</accession>